<dbReference type="KEGG" id="acs:103278733"/>
<evidence type="ECO:0000313" key="3">
    <source>
        <dbReference type="Ensembl" id="ENSACAP00000005772.4"/>
    </source>
</evidence>
<dbReference type="eggNOG" id="ENOG502RG0V">
    <property type="taxonomic scope" value="Eukaryota"/>
</dbReference>
<feature type="coiled-coil region" evidence="1">
    <location>
        <begin position="324"/>
        <end position="351"/>
    </location>
</feature>
<evidence type="ECO:0000256" key="2">
    <source>
        <dbReference type="SAM" id="MobiDB-lite"/>
    </source>
</evidence>
<dbReference type="InParanoid" id="G1KES6"/>
<evidence type="ECO:0008006" key="5">
    <source>
        <dbReference type="Google" id="ProtNLM"/>
    </source>
</evidence>
<dbReference type="PANTHER" id="PTHR15715">
    <property type="entry name" value="CENTROSOMAL PROTEIN OF 170 KDA"/>
    <property type="match status" value="1"/>
</dbReference>
<reference evidence="3" key="3">
    <citation type="submission" date="2025-09" db="UniProtKB">
        <authorList>
            <consortium name="Ensembl"/>
        </authorList>
    </citation>
    <scope>IDENTIFICATION</scope>
</reference>
<dbReference type="Bgee" id="ENSACAG00000005896">
    <property type="expression patterns" value="Expressed in adrenal gland and 9 other cell types or tissues"/>
</dbReference>
<dbReference type="Ensembl" id="ENSACAT00000005899.4">
    <property type="protein sequence ID" value="ENSACAP00000005772.4"/>
    <property type="gene ID" value="ENSACAG00000005896.4"/>
</dbReference>
<sequence>MLSRFCQSHVHRRPHPESYEEKYERLQERHEVQLKRKSWTSSHLKDKHQRKGTNMQLQNPRQKEFLRRRNVRIEELGMTEVPPLSDTKTSLITEESWSNQITQLHHKAIQCDLSDTFVDSKLDSSENKLAVEVSRNSRGTQTTVESSAVKKNSSQQTDCEKTVVDKEVTQLSIYIEEALYRELLLKRKMVNLQGLLSNLYQVAEKSWKDYLNEDKLKDRVDNLTNQLLICSQKYSERNLQRVILDLEDQKQNYQQKMKESLQKLLQEKLQLERQLENVQRNLAIVQEECTLWKEQCNILKQDWSQQPGKHAEQENKLYILENKLQQPETQNSQLHQNLQDLESECTSLSAKPDNVKEDNRLSVENLSAVENRLQTQEKESATIKYLHDVMHNQSKEIRIQQNEL</sequence>
<protein>
    <recommendedName>
        <fullName evidence="5">TRAF3 interacting protein 3</fullName>
    </recommendedName>
</protein>
<feature type="region of interest" description="Disordered" evidence="2">
    <location>
        <begin position="1"/>
        <end position="21"/>
    </location>
</feature>
<dbReference type="AlphaFoldDB" id="G1KES6"/>
<dbReference type="SUPFAM" id="SSF57997">
    <property type="entry name" value="Tropomyosin"/>
    <property type="match status" value="1"/>
</dbReference>
<proteinExistence type="predicted"/>
<reference evidence="3 4" key="1">
    <citation type="submission" date="2009-12" db="EMBL/GenBank/DDBJ databases">
        <title>The Genome Sequence of Anolis carolinensis (Green Anole Lizard).</title>
        <authorList>
            <consortium name="The Genome Sequencing Platform"/>
            <person name="Di Palma F."/>
            <person name="Alfoldi J."/>
            <person name="Heiman D."/>
            <person name="Young S."/>
            <person name="Grabherr M."/>
            <person name="Johnson J."/>
            <person name="Lander E.S."/>
            <person name="Lindblad-Toh K."/>
        </authorList>
    </citation>
    <scope>NUCLEOTIDE SEQUENCE [LARGE SCALE GENOMIC DNA]</scope>
    <source>
        <strain evidence="3 4">JBL SC #1</strain>
    </source>
</reference>
<dbReference type="GeneID" id="103278733"/>
<feature type="region of interest" description="Disordered" evidence="2">
    <location>
        <begin position="35"/>
        <end position="61"/>
    </location>
</feature>
<keyword evidence="1" id="KW-0175">Coiled coil</keyword>
<evidence type="ECO:0000313" key="4">
    <source>
        <dbReference type="Proteomes" id="UP000001646"/>
    </source>
</evidence>
<accession>G1KES6</accession>
<feature type="coiled-coil region" evidence="1">
    <location>
        <begin position="236"/>
        <end position="295"/>
    </location>
</feature>
<dbReference type="HOGENOM" id="CLU_1277221_0_0_1"/>
<dbReference type="InterPro" id="IPR051176">
    <property type="entry name" value="Cent_Immune-Sig_Mod"/>
</dbReference>
<evidence type="ECO:0000256" key="1">
    <source>
        <dbReference type="SAM" id="Coils"/>
    </source>
</evidence>
<keyword evidence="4" id="KW-1185">Reference proteome</keyword>
<dbReference type="CTD" id="80342"/>
<name>G1KES6_ANOCA</name>
<dbReference type="Proteomes" id="UP000001646">
    <property type="component" value="Chromosome 4"/>
</dbReference>
<reference evidence="3" key="2">
    <citation type="submission" date="2025-08" db="UniProtKB">
        <authorList>
            <consortium name="Ensembl"/>
        </authorList>
    </citation>
    <scope>IDENTIFICATION</scope>
</reference>
<dbReference type="PANTHER" id="PTHR15715:SF21">
    <property type="entry name" value="TRAF3-INTERACTING JNK-ACTIVATING MODULATOR"/>
    <property type="match status" value="1"/>
</dbReference>
<dbReference type="STRING" id="28377.ENSACAP00000005772"/>
<dbReference type="OrthoDB" id="8886722at2759"/>
<dbReference type="GeneTree" id="ENSGT00940000160260"/>
<organism evidence="3 4">
    <name type="scientific">Anolis carolinensis</name>
    <name type="common">Green anole</name>
    <name type="synonym">American chameleon</name>
    <dbReference type="NCBI Taxonomy" id="28377"/>
    <lineage>
        <taxon>Eukaryota</taxon>
        <taxon>Metazoa</taxon>
        <taxon>Chordata</taxon>
        <taxon>Craniata</taxon>
        <taxon>Vertebrata</taxon>
        <taxon>Euteleostomi</taxon>
        <taxon>Lepidosauria</taxon>
        <taxon>Squamata</taxon>
        <taxon>Bifurcata</taxon>
        <taxon>Unidentata</taxon>
        <taxon>Episquamata</taxon>
        <taxon>Toxicofera</taxon>
        <taxon>Iguania</taxon>
        <taxon>Dactyloidae</taxon>
        <taxon>Anolis</taxon>
    </lineage>
</organism>
<gene>
    <name evidence="3" type="primary">traf3ip3</name>
</gene>